<evidence type="ECO:0000313" key="4">
    <source>
        <dbReference type="EMBL" id="EDM50596.1"/>
    </source>
</evidence>
<dbReference type="HOGENOM" id="CLU_399417_0_0_9"/>
<dbReference type="Proteomes" id="UP000006000">
    <property type="component" value="Unassembled WGS sequence"/>
</dbReference>
<keyword evidence="3" id="KW-0812">Transmembrane</keyword>
<name>A5Z873_9FIRM</name>
<feature type="compositionally biased region" description="Basic and acidic residues" evidence="2">
    <location>
        <begin position="81"/>
        <end position="106"/>
    </location>
</feature>
<accession>A5Z873</accession>
<evidence type="ECO:0000313" key="5">
    <source>
        <dbReference type="Proteomes" id="UP000006000"/>
    </source>
</evidence>
<dbReference type="InterPro" id="IPR011990">
    <property type="entry name" value="TPR-like_helical_dom_sf"/>
</dbReference>
<reference evidence="4 5" key="2">
    <citation type="submission" date="2007-04" db="EMBL/GenBank/DDBJ databases">
        <title>Draft genome sequence of Eubacterium ventriosum (ATCC 27560).</title>
        <authorList>
            <person name="Sudarsanam P."/>
            <person name="Ley R."/>
            <person name="Guruge J."/>
            <person name="Turnbaugh P.J."/>
            <person name="Mahowald M."/>
            <person name="Liep D."/>
            <person name="Gordon J."/>
        </authorList>
    </citation>
    <scope>NUCLEOTIDE SEQUENCE [LARGE SCALE GENOMIC DNA]</scope>
    <source>
        <strain evidence="4 5">ATCC 27560</strain>
    </source>
</reference>
<feature type="repeat" description="TPR" evidence="1">
    <location>
        <begin position="382"/>
        <end position="415"/>
    </location>
</feature>
<proteinExistence type="predicted"/>
<dbReference type="PROSITE" id="PS50005">
    <property type="entry name" value="TPR"/>
    <property type="match status" value="1"/>
</dbReference>
<feature type="compositionally biased region" description="Basic and acidic residues" evidence="2">
    <location>
        <begin position="55"/>
        <end position="73"/>
    </location>
</feature>
<organism evidence="4 5">
    <name type="scientific">Eubacterium ventriosum ATCC 27560</name>
    <dbReference type="NCBI Taxonomy" id="411463"/>
    <lineage>
        <taxon>Bacteria</taxon>
        <taxon>Bacillati</taxon>
        <taxon>Bacillota</taxon>
        <taxon>Clostridia</taxon>
        <taxon>Eubacteriales</taxon>
        <taxon>Eubacteriaceae</taxon>
        <taxon>Eubacterium</taxon>
    </lineage>
</organism>
<dbReference type="Gene3D" id="1.25.40.10">
    <property type="entry name" value="Tetratricopeptide repeat domain"/>
    <property type="match status" value="1"/>
</dbReference>
<feature type="transmembrane region" description="Helical" evidence="3">
    <location>
        <begin position="321"/>
        <end position="344"/>
    </location>
</feature>
<feature type="region of interest" description="Disordered" evidence="2">
    <location>
        <begin position="17"/>
        <end position="107"/>
    </location>
</feature>
<dbReference type="EMBL" id="AAVL02000036">
    <property type="protein sequence ID" value="EDM50596.1"/>
    <property type="molecule type" value="Genomic_DNA"/>
</dbReference>
<gene>
    <name evidence="4" type="ORF">EUBVEN_01913</name>
</gene>
<evidence type="ECO:0000256" key="3">
    <source>
        <dbReference type="SAM" id="Phobius"/>
    </source>
</evidence>
<dbReference type="InterPro" id="IPR019734">
    <property type="entry name" value="TPR_rpt"/>
</dbReference>
<evidence type="ECO:0000256" key="1">
    <source>
        <dbReference type="PROSITE-ProRule" id="PRU00339"/>
    </source>
</evidence>
<keyword evidence="3" id="KW-1133">Transmembrane helix</keyword>
<keyword evidence="3" id="KW-0472">Membrane</keyword>
<reference evidence="4 5" key="1">
    <citation type="submission" date="2007-03" db="EMBL/GenBank/DDBJ databases">
        <authorList>
            <person name="Fulton L."/>
            <person name="Clifton S."/>
            <person name="Fulton B."/>
            <person name="Xu J."/>
            <person name="Minx P."/>
            <person name="Pepin K.H."/>
            <person name="Johnson M."/>
            <person name="Thiruvilangam P."/>
            <person name="Bhonagiri V."/>
            <person name="Nash W.E."/>
            <person name="Mardis E.R."/>
            <person name="Wilson R.K."/>
        </authorList>
    </citation>
    <scope>NUCLEOTIDE SEQUENCE [LARGE SCALE GENOMIC DNA]</scope>
    <source>
        <strain evidence="4 5">ATCC 27560</strain>
    </source>
</reference>
<protein>
    <submittedName>
        <fullName evidence="4">Tetratricopeptide repeat protein</fullName>
    </submittedName>
</protein>
<evidence type="ECO:0000256" key="2">
    <source>
        <dbReference type="SAM" id="MobiDB-lite"/>
    </source>
</evidence>
<comment type="caution">
    <text evidence="4">The sequence shown here is derived from an EMBL/GenBank/DDBJ whole genome shotgun (WGS) entry which is preliminary data.</text>
</comment>
<keyword evidence="1" id="KW-0802">TPR repeat</keyword>
<feature type="compositionally biased region" description="Basic and acidic residues" evidence="2">
    <location>
        <begin position="35"/>
        <end position="47"/>
    </location>
</feature>
<sequence>MKNIIWEITMEEKNNKEKIAEESVQSNENTVAEEANNKELEINKEETTVEQESAEAEKIVETAEQKETAESTKEVATQEDSEQKQTAKKKDSKSEESEPEEKENGRYKVIAKLEPNLWTYGSPVLFEKGTLERDQVSNINRLSLTFTNIYEEKEIRDLYITIYADDGEGNVEQINHSYLAMGQEYLASKGKAAKITIKNENAVKFIIKIDRVVFVDGSVWTKKDAVLESAGEMEDVEVFAQAKTKDYEDNYVSGMEEVQKDDSASIGNGIEILKRIAWYKNSKELIKTAHKKYDIAVKNEERKQASENIRANRQKDVKKKYMTALVAVGVIIAIVAIVTVAFFIPNKKYKNAEKLLKNQKYTQAVTEFKDLGGFRKSKGFLAEAYYNIGLQALNENDEDKASDYFKKSNDADKSSEYGKQAGAFLDYYAATDALDKKDYDKAQQLFTSSAQAASDFNLINKASAGMAQVSYIKADYSTAWQTIKNVYAKDNKTFQTQYAEYGYAYAKQLIDKGSIKEGMEVYSKVEKLSKSANLSESVYNQAVKLGEAGKIQESLNLLNQIKGNYAKAKTLYDSMNSFHKKVSLWLGTWKHRGTVNGEKTTYYITFSEVLYKGEPCIKIKDMNNKSLGYNVEISSKNHITQIEVGKYMIHFKLKNNHNQKLTYTLLEGKKMLRELKYEGVTYKTKYKKK</sequence>
<dbReference type="AlphaFoldDB" id="A5Z873"/>